<dbReference type="InterPro" id="IPR025605">
    <property type="entry name" value="OST-HTH/LOTUS_dom"/>
</dbReference>
<reference evidence="4" key="1">
    <citation type="submission" date="2021-09" db="EMBL/GenBank/DDBJ databases">
        <authorList>
            <consortium name="AG Swart"/>
            <person name="Singh M."/>
            <person name="Singh A."/>
            <person name="Seah K."/>
            <person name="Emmerich C."/>
        </authorList>
    </citation>
    <scope>NUCLEOTIDE SEQUENCE</scope>
    <source>
        <strain evidence="4">ATCC30299</strain>
    </source>
</reference>
<dbReference type="InterPro" id="IPR000315">
    <property type="entry name" value="Znf_B-box"/>
</dbReference>
<accession>A0AAU9ISM7</accession>
<evidence type="ECO:0008006" key="6">
    <source>
        <dbReference type="Google" id="ProtNLM"/>
    </source>
</evidence>
<dbReference type="Proteomes" id="UP001162131">
    <property type="component" value="Unassembled WGS sequence"/>
</dbReference>
<keyword evidence="1" id="KW-0479">Metal-binding</keyword>
<evidence type="ECO:0000313" key="4">
    <source>
        <dbReference type="EMBL" id="CAG9318606.1"/>
    </source>
</evidence>
<dbReference type="AlphaFoldDB" id="A0AAU9ISM7"/>
<evidence type="ECO:0000256" key="1">
    <source>
        <dbReference type="PROSITE-ProRule" id="PRU00024"/>
    </source>
</evidence>
<comment type="caution">
    <text evidence="4">The sequence shown here is derived from an EMBL/GenBank/DDBJ whole genome shotgun (WGS) entry which is preliminary data.</text>
</comment>
<sequence>MKCEECDSDNAIYFCAECDQGLCPTCDEALHKGGKRKSHIRPKICNSCRNIAVMRCETCDISACENCEVSHVNHSKETFESPKQLGVFWDFGSCKPSRAEDIRQALNEISQRVGVPKFVRTYGDPWGRWKEAAIKEGITPIYFQGIKDNEAILLDVSVLSNNGLTHVLVITAHSLQIKPHLIQLKSNVPGIEFIISSRILPLQLETITSNESAPIKSRNREDNTRFSEVKEINQIDEKKTLAINQIWAYLKEEASKGNLLHEVPELIENLRSRLKTNSDSIIKLVKTAEKKNVIRLTSRELGDSSIEFASLKIEQLSLDLLLWTLRSLKADEMLPTEKAIQCRMREAFDLKPTVAQWDHLIQQARGHSHSSSAPVAFSLFSQPISNVPKFSIREIDEPSIGAKTFLIYPSGEEWVALDQHSKFGDYLNLKDTEDWRELMQFLEDYFTSKKHKKSLQDEEIRVIPGGRYGCAQFVKLCGPSAMRSCSLGKISYMIQIAINEDLLRYQRTLLVWTPSHQRSTSKIEIQRKMQAIEKAILEYLEKPPHEISLAQLPLLLKRSLKFQLNITELGFAKLKDLLLAIPSVSVELRGTNHPFVVLNDIKLRQISNSPPSVDQILDLIFQSLNENKFGLSESKLEQQLLDRLGQPISWASYQVANLCEFIQTFGKNQLEIIKTKETYMIFRSENPHFDYFYSPFRDSFGSAVLEQTQNSSPSPHPRHVSSGYDDGVGISNDLFSHNHMQRIVNISSLPMQIVKPVEEDKSWSIYEDYFNASNDLSSSLQGPASPHLSSDSVKFNPSATIWNVHNRTLSEGLSHDSDSKHSRLHYSGFESWDLRPPPGFE</sequence>
<dbReference type="CDD" id="cd19757">
    <property type="entry name" value="Bbox1"/>
    <property type="match status" value="1"/>
</dbReference>
<evidence type="ECO:0000259" key="2">
    <source>
        <dbReference type="PROSITE" id="PS50119"/>
    </source>
</evidence>
<dbReference type="InterPro" id="IPR025677">
    <property type="entry name" value="OST-HTH-assoc_dom"/>
</dbReference>
<feature type="domain" description="HTH OST-type" evidence="3">
    <location>
        <begin position="528"/>
        <end position="600"/>
    </location>
</feature>
<dbReference type="GO" id="GO:0008270">
    <property type="term" value="F:zinc ion binding"/>
    <property type="evidence" value="ECO:0007669"/>
    <property type="project" value="UniProtKB-KW"/>
</dbReference>
<dbReference type="InterPro" id="IPR041966">
    <property type="entry name" value="LOTUS-like"/>
</dbReference>
<dbReference type="Pfam" id="PF14418">
    <property type="entry name" value="OHA"/>
    <property type="match status" value="1"/>
</dbReference>
<feature type="domain" description="B box-type" evidence="2">
    <location>
        <begin position="1"/>
        <end position="43"/>
    </location>
</feature>
<evidence type="ECO:0000259" key="3">
    <source>
        <dbReference type="PROSITE" id="PS51644"/>
    </source>
</evidence>
<evidence type="ECO:0000313" key="5">
    <source>
        <dbReference type="Proteomes" id="UP001162131"/>
    </source>
</evidence>
<keyword evidence="5" id="KW-1185">Reference proteome</keyword>
<name>A0AAU9ISM7_9CILI</name>
<dbReference type="SMART" id="SM00336">
    <property type="entry name" value="BBOX"/>
    <property type="match status" value="2"/>
</dbReference>
<feature type="domain" description="B box-type" evidence="2">
    <location>
        <begin position="40"/>
        <end position="79"/>
    </location>
</feature>
<organism evidence="4 5">
    <name type="scientific">Blepharisma stoltei</name>
    <dbReference type="NCBI Taxonomy" id="1481888"/>
    <lineage>
        <taxon>Eukaryota</taxon>
        <taxon>Sar</taxon>
        <taxon>Alveolata</taxon>
        <taxon>Ciliophora</taxon>
        <taxon>Postciliodesmatophora</taxon>
        <taxon>Heterotrichea</taxon>
        <taxon>Heterotrichida</taxon>
        <taxon>Blepharismidae</taxon>
        <taxon>Blepharisma</taxon>
    </lineage>
</organism>
<dbReference type="Gene3D" id="3.30.420.610">
    <property type="entry name" value="LOTUS domain-like"/>
    <property type="match status" value="1"/>
</dbReference>
<dbReference type="EMBL" id="CAJZBQ010000021">
    <property type="protein sequence ID" value="CAG9318606.1"/>
    <property type="molecule type" value="Genomic_DNA"/>
</dbReference>
<keyword evidence="1" id="KW-0862">Zinc</keyword>
<protein>
    <recommendedName>
        <fullName evidence="6">B box-type domain-containing protein</fullName>
    </recommendedName>
</protein>
<keyword evidence="1" id="KW-0863">Zinc-finger</keyword>
<dbReference type="CDD" id="cd08824">
    <property type="entry name" value="LOTUS"/>
    <property type="match status" value="1"/>
</dbReference>
<dbReference type="Pfam" id="PF12872">
    <property type="entry name" value="OST-HTH"/>
    <property type="match status" value="1"/>
</dbReference>
<dbReference type="PROSITE" id="PS50119">
    <property type="entry name" value="ZF_BBOX"/>
    <property type="match status" value="2"/>
</dbReference>
<dbReference type="Pfam" id="PF00643">
    <property type="entry name" value="zf-B_box"/>
    <property type="match status" value="1"/>
</dbReference>
<proteinExistence type="predicted"/>
<dbReference type="PROSITE" id="PS51644">
    <property type="entry name" value="HTH_OST"/>
    <property type="match status" value="1"/>
</dbReference>
<gene>
    <name evidence="4" type="ORF">BSTOLATCC_MIC21980</name>
</gene>